<feature type="domain" description="Heterokaryon incompatibility" evidence="1">
    <location>
        <begin position="92"/>
        <end position="161"/>
    </location>
</feature>
<dbReference type="SUPFAM" id="SSF48452">
    <property type="entry name" value="TPR-like"/>
    <property type="match status" value="1"/>
</dbReference>
<dbReference type="KEGG" id="psco:LY89DRAFT_719170"/>
<dbReference type="Pfam" id="PF13374">
    <property type="entry name" value="TPR_10"/>
    <property type="match status" value="1"/>
</dbReference>
<dbReference type="GeneID" id="28828201"/>
<dbReference type="Gene3D" id="1.25.40.10">
    <property type="entry name" value="Tetratricopeptide repeat domain"/>
    <property type="match status" value="1"/>
</dbReference>
<dbReference type="Proteomes" id="UP000070700">
    <property type="component" value="Unassembled WGS sequence"/>
</dbReference>
<dbReference type="PANTHER" id="PTHR24148:SF78">
    <property type="entry name" value="HETEROKARYON INCOMPATIBILITY DOMAIN-CONTAINING PROTEIN"/>
    <property type="match status" value="1"/>
</dbReference>
<evidence type="ECO:0000313" key="3">
    <source>
        <dbReference type="Proteomes" id="UP000070700"/>
    </source>
</evidence>
<evidence type="ECO:0000259" key="1">
    <source>
        <dbReference type="Pfam" id="PF06985"/>
    </source>
</evidence>
<protein>
    <recommendedName>
        <fullName evidence="1">Heterokaryon incompatibility domain-containing protein</fullName>
    </recommendedName>
</protein>
<evidence type="ECO:0000313" key="2">
    <source>
        <dbReference type="EMBL" id="KUJ16455.1"/>
    </source>
</evidence>
<sequence>MSQYSYAPLSERLDSIRLLRLKPNENEQAEIECELFECFLQVSGRLTHHYEALSYVWGDPKATVSIRIDEHYLKLTENLHKALGQLRDPLIIQLMARIYGPASCVIVWLGVAADDSDRAIEAIRTVASNKSNISLNDKPLHEVTLKLLQRPWFRRIWVLEEVGAARHVLIRCGSTEIDGFAFCLGVEPFMKFFAAYPAVQSLIDSVTYLIKGATFRPKYSTSEISQGICPLGELLDKYHTHEATMLHDKVYALLGMSSDSLSRSSLSPNYGIPWEDLLKRLIKFLLGEKVDVETWKDTEMAIFKSKGCILGQVKSIRRASTFDDRQEVNIKFTKRTVQLRWKDREACWMLHVSAKSLRKDLDLKGEGIPVSKLLRLVTNFSRDFLLVWNWKNSLGELQNASEYERFMGPNERIPDQSNVVIGGCLTQATRLWNVALILEEVGEYANVEGRFYEAIEGYEKMVGKEHPFTLKAMESLASIHNAHLERDSAADLFAQVIQARKRVQGIDHPDTLSSMAKLASTYQDLGYSERVEKINMMIRILKGYEDNSRSSQEKLVYIAKTFDQEVMALWMKRMDKPRVTEEVIEATAGNEKFGFGATKFSLEQIGNQFPISEKVLKAAAGNGESEYVVTKLLREKSRDQVQISEAVLKAAAGNVWCGDSIMALLLAWARDTTQITEEVLKAAAGNEKSRMDLMELFSRQKGDN</sequence>
<dbReference type="InterPro" id="IPR052895">
    <property type="entry name" value="HetReg/Transcr_Mod"/>
</dbReference>
<dbReference type="OrthoDB" id="194358at2759"/>
<dbReference type="Pfam" id="PF23397">
    <property type="entry name" value="DUF7104"/>
    <property type="match status" value="4"/>
</dbReference>
<gene>
    <name evidence="2" type="ORF">LY89DRAFT_719170</name>
</gene>
<dbReference type="InterPro" id="IPR010730">
    <property type="entry name" value="HET"/>
</dbReference>
<feature type="domain" description="Heterokaryon incompatibility" evidence="1">
    <location>
        <begin position="50"/>
        <end position="88"/>
    </location>
</feature>
<dbReference type="Gene3D" id="1.20.5.340">
    <property type="match status" value="1"/>
</dbReference>
<dbReference type="InterPro" id="IPR055530">
    <property type="entry name" value="DUF7104"/>
</dbReference>
<name>A0A194X8G7_MOLSC</name>
<reference evidence="2 3" key="1">
    <citation type="submission" date="2015-10" db="EMBL/GenBank/DDBJ databases">
        <title>Full genome of DAOMC 229536 Phialocephala scopiformis, a fungal endophyte of spruce producing the potent anti-insectan compound rugulosin.</title>
        <authorList>
            <consortium name="DOE Joint Genome Institute"/>
            <person name="Walker A.K."/>
            <person name="Frasz S.L."/>
            <person name="Seifert K.A."/>
            <person name="Miller J.D."/>
            <person name="Mondo S.J."/>
            <person name="Labutti K."/>
            <person name="Lipzen A."/>
            <person name="Dockter R."/>
            <person name="Kennedy M."/>
            <person name="Grigoriev I.V."/>
            <person name="Spatafora J.W."/>
        </authorList>
    </citation>
    <scope>NUCLEOTIDE SEQUENCE [LARGE SCALE GENOMIC DNA]</scope>
    <source>
        <strain evidence="2 3">CBS 120377</strain>
    </source>
</reference>
<dbReference type="PANTHER" id="PTHR24148">
    <property type="entry name" value="ANKYRIN REPEAT DOMAIN-CONTAINING PROTEIN 39 HOMOLOG-RELATED"/>
    <property type="match status" value="1"/>
</dbReference>
<dbReference type="RefSeq" id="XP_018070810.1">
    <property type="nucleotide sequence ID" value="XM_018218475.1"/>
</dbReference>
<keyword evidence="3" id="KW-1185">Reference proteome</keyword>
<proteinExistence type="predicted"/>
<organism evidence="2 3">
    <name type="scientific">Mollisia scopiformis</name>
    <name type="common">Conifer needle endophyte fungus</name>
    <name type="synonym">Phialocephala scopiformis</name>
    <dbReference type="NCBI Taxonomy" id="149040"/>
    <lineage>
        <taxon>Eukaryota</taxon>
        <taxon>Fungi</taxon>
        <taxon>Dikarya</taxon>
        <taxon>Ascomycota</taxon>
        <taxon>Pezizomycotina</taxon>
        <taxon>Leotiomycetes</taxon>
        <taxon>Helotiales</taxon>
        <taxon>Mollisiaceae</taxon>
        <taxon>Mollisia</taxon>
    </lineage>
</organism>
<dbReference type="AlphaFoldDB" id="A0A194X8G7"/>
<accession>A0A194X8G7</accession>
<dbReference type="InterPro" id="IPR011990">
    <property type="entry name" value="TPR-like_helical_dom_sf"/>
</dbReference>
<dbReference type="Pfam" id="PF06985">
    <property type="entry name" value="HET"/>
    <property type="match status" value="2"/>
</dbReference>
<dbReference type="InParanoid" id="A0A194X8G7"/>
<dbReference type="EMBL" id="KQ947416">
    <property type="protein sequence ID" value="KUJ16455.1"/>
    <property type="molecule type" value="Genomic_DNA"/>
</dbReference>